<dbReference type="RefSeq" id="WP_062419139.1">
    <property type="nucleotide sequence ID" value="NZ_DF967974.1"/>
</dbReference>
<accession>A0A0P6Y774</accession>
<feature type="domain" description="PAS" evidence="3">
    <location>
        <begin position="354"/>
        <end position="427"/>
    </location>
</feature>
<dbReference type="PROSITE" id="PS50113">
    <property type="entry name" value="PAC"/>
    <property type="match status" value="3"/>
</dbReference>
<keyword evidence="2" id="KW-1133">Transmembrane helix</keyword>
<dbReference type="PATRIC" id="fig|229921.5.peg.2686"/>
<dbReference type="InterPro" id="IPR001610">
    <property type="entry name" value="PAC"/>
</dbReference>
<feature type="compositionally biased region" description="Basic and acidic residues" evidence="1">
    <location>
        <begin position="907"/>
        <end position="921"/>
    </location>
</feature>
<dbReference type="STRING" id="229921.ADN01_16260"/>
<dbReference type="InterPro" id="IPR052155">
    <property type="entry name" value="Biofilm_reg_signaling"/>
</dbReference>
<keyword evidence="2" id="KW-0812">Transmembrane</keyword>
<dbReference type="InterPro" id="IPR000700">
    <property type="entry name" value="PAS-assoc_C"/>
</dbReference>
<evidence type="ECO:0000256" key="2">
    <source>
        <dbReference type="SAM" id="Phobius"/>
    </source>
</evidence>
<dbReference type="CDD" id="cd00130">
    <property type="entry name" value="PAS"/>
    <property type="match status" value="2"/>
</dbReference>
<sequence>MTFPKFSQRFQSNLPNSRRVSGPLLVFLFTALALLFVSAGYWFYTQQAQSLHAQKTNELQSIAALKVQQIIRWRMERLTDARMNSTSPFFNQALQKWLADPTDDRLTAELLERLQMITVQEEYQNVILTDPQGNLLLSADPQVTSLEADTQKLAAQAAASGEIRMADFARSAVSGKVTLAIAAPFSDGQQPPAAVIVFQIDPEEYLYPLIQSWPVPSQSAETLLVQKQGTDVLFLNTLRFRSDPPLTIRIPLTETQVPAVRAALGRTGEFEGLDYRGVQVLSHLLPIPDTPWFMVAKVDQAEILTGVRSLGLTVLLVVLLSVLMTAVLAVYTFNHRHRVLLQNLLMEEQQRRQAQEETRTTLYSIGDGVICTDGAGLVTLLNPIAEALTGWSEAEAKGKPLAQIFHIISEETRLRVENPVERVLREGSIVGLANRTLLIHRDGGERPIVDSSAPIRSAEGKITGVVLVFRDQTEERAAQRERALLNFTISTSLNEIYLFDAQTLRFRFANDGAIKNLGYSMDQLHGMTPLSLKPEFTAETFRQKLEPLLSHDTANLVFETFHQRADGSRYPVDVHLQLFEYEGEQVFLAVINDITERRQAEEALRKSESIFKKIFEILPIGLWLADKDGTLIQGNPAGVKIWGMEPKVSQSDYGVFKARRLPSGAEIAPDDWALAHTVNEGVTVVDELLEIDAFDGKTKIILNYSAPILDSSGQVEAAFVVNQDVTERYQAEEALQASEERFRVAQEMSPDGFTILHPLKNDKGEIIDFTWIYENQVIARINGRDPQEVIGKRVLDLFPTYRGTSFFQAYIHTALTGNPEIIEDVYVGDNFSRPKWLRLVIVSMGEDIAVHAQDITVRKQAEMRINEQLNELKRWQKATLGREGRVLELKREVNELLTQMGQPPRYHSPDSGESQHDNLLS</sequence>
<dbReference type="Gene3D" id="3.30.450.20">
    <property type="entry name" value="PAS domain"/>
    <property type="match status" value="5"/>
</dbReference>
<feature type="transmembrane region" description="Helical" evidence="2">
    <location>
        <begin position="310"/>
        <end position="333"/>
    </location>
</feature>
<keyword evidence="6" id="KW-1185">Reference proteome</keyword>
<dbReference type="InterPro" id="IPR013767">
    <property type="entry name" value="PAS_fold"/>
</dbReference>
<reference evidence="5 6" key="1">
    <citation type="submission" date="2015-07" db="EMBL/GenBank/DDBJ databases">
        <title>Genome sequence of Levilinea saccharolytica DSM 16555.</title>
        <authorList>
            <person name="Hemp J."/>
            <person name="Ward L.M."/>
            <person name="Pace L.A."/>
            <person name="Fischer W.W."/>
        </authorList>
    </citation>
    <scope>NUCLEOTIDE SEQUENCE [LARGE SCALE GENOMIC DNA]</scope>
    <source>
        <strain evidence="5 6">KIBI-1</strain>
    </source>
</reference>
<feature type="region of interest" description="Disordered" evidence="1">
    <location>
        <begin position="900"/>
        <end position="921"/>
    </location>
</feature>
<feature type="domain" description="PAC" evidence="4">
    <location>
        <begin position="685"/>
        <end position="737"/>
    </location>
</feature>
<dbReference type="AlphaFoldDB" id="A0A0P6Y774"/>
<evidence type="ECO:0000259" key="3">
    <source>
        <dbReference type="PROSITE" id="PS50112"/>
    </source>
</evidence>
<dbReference type="SMART" id="SM00086">
    <property type="entry name" value="PAC"/>
    <property type="match status" value="3"/>
</dbReference>
<evidence type="ECO:0008006" key="7">
    <source>
        <dbReference type="Google" id="ProtNLM"/>
    </source>
</evidence>
<keyword evidence="2" id="KW-0472">Membrane</keyword>
<evidence type="ECO:0000313" key="5">
    <source>
        <dbReference type="EMBL" id="KPL77443.1"/>
    </source>
</evidence>
<dbReference type="InterPro" id="IPR013656">
    <property type="entry name" value="PAS_4"/>
</dbReference>
<feature type="transmembrane region" description="Helical" evidence="2">
    <location>
        <begin position="20"/>
        <end position="44"/>
    </location>
</feature>
<dbReference type="OrthoDB" id="139381at2"/>
<name>A0A0P6Y774_9CHLR</name>
<dbReference type="InterPro" id="IPR035965">
    <property type="entry name" value="PAS-like_dom_sf"/>
</dbReference>
<evidence type="ECO:0000313" key="6">
    <source>
        <dbReference type="Proteomes" id="UP000050501"/>
    </source>
</evidence>
<dbReference type="GO" id="GO:0006355">
    <property type="term" value="P:regulation of DNA-templated transcription"/>
    <property type="evidence" value="ECO:0007669"/>
    <property type="project" value="InterPro"/>
</dbReference>
<dbReference type="SUPFAM" id="SSF55785">
    <property type="entry name" value="PYP-like sensor domain (PAS domain)"/>
    <property type="match status" value="4"/>
</dbReference>
<organism evidence="5 6">
    <name type="scientific">Levilinea saccharolytica</name>
    <dbReference type="NCBI Taxonomy" id="229921"/>
    <lineage>
        <taxon>Bacteria</taxon>
        <taxon>Bacillati</taxon>
        <taxon>Chloroflexota</taxon>
        <taxon>Anaerolineae</taxon>
        <taxon>Anaerolineales</taxon>
        <taxon>Anaerolineaceae</taxon>
        <taxon>Levilinea</taxon>
    </lineage>
</organism>
<dbReference type="PROSITE" id="PS50112">
    <property type="entry name" value="PAS"/>
    <property type="match status" value="1"/>
</dbReference>
<dbReference type="Pfam" id="PF00989">
    <property type="entry name" value="PAS"/>
    <property type="match status" value="1"/>
</dbReference>
<evidence type="ECO:0000256" key="1">
    <source>
        <dbReference type="SAM" id="MobiDB-lite"/>
    </source>
</evidence>
<evidence type="ECO:0000259" key="4">
    <source>
        <dbReference type="PROSITE" id="PS50113"/>
    </source>
</evidence>
<dbReference type="Pfam" id="PF08448">
    <property type="entry name" value="PAS_4"/>
    <property type="match status" value="2"/>
</dbReference>
<dbReference type="PANTHER" id="PTHR44757">
    <property type="entry name" value="DIGUANYLATE CYCLASE DGCP"/>
    <property type="match status" value="1"/>
</dbReference>
<dbReference type="EMBL" id="LGCM01000060">
    <property type="protein sequence ID" value="KPL77443.1"/>
    <property type="molecule type" value="Genomic_DNA"/>
</dbReference>
<dbReference type="Proteomes" id="UP000050501">
    <property type="component" value="Unassembled WGS sequence"/>
</dbReference>
<dbReference type="PANTHER" id="PTHR44757:SF4">
    <property type="entry name" value="DIGUANYLATE CYCLASE DGCE-RELATED"/>
    <property type="match status" value="1"/>
</dbReference>
<feature type="domain" description="PAC" evidence="4">
    <location>
        <begin position="432"/>
        <end position="484"/>
    </location>
</feature>
<dbReference type="NCBIfam" id="TIGR00229">
    <property type="entry name" value="sensory_box"/>
    <property type="match status" value="2"/>
</dbReference>
<protein>
    <recommendedName>
        <fullName evidence="7">Protein containing PAS domain S-box</fullName>
    </recommendedName>
</protein>
<feature type="domain" description="PAC" evidence="4">
    <location>
        <begin position="556"/>
        <end position="606"/>
    </location>
</feature>
<dbReference type="InterPro" id="IPR000014">
    <property type="entry name" value="PAS"/>
</dbReference>
<dbReference type="Pfam" id="PF13426">
    <property type="entry name" value="PAS_9"/>
    <property type="match status" value="1"/>
</dbReference>
<proteinExistence type="predicted"/>
<comment type="caution">
    <text evidence="5">The sequence shown here is derived from an EMBL/GenBank/DDBJ whole genome shotgun (WGS) entry which is preliminary data.</text>
</comment>
<gene>
    <name evidence="5" type="ORF">ADN01_16260</name>
</gene>
<dbReference type="SMART" id="SM00091">
    <property type="entry name" value="PAS"/>
    <property type="match status" value="4"/>
</dbReference>